<keyword evidence="1" id="KW-0808">Transferase</keyword>
<keyword evidence="2" id="KW-0012">Acyltransferase</keyword>
<evidence type="ECO:0000313" key="5">
    <source>
        <dbReference type="Proteomes" id="UP000631694"/>
    </source>
</evidence>
<dbReference type="Proteomes" id="UP000631694">
    <property type="component" value="Unassembled WGS sequence"/>
</dbReference>
<dbReference type="AlphaFoldDB" id="A0A931HZD4"/>
<evidence type="ECO:0000256" key="1">
    <source>
        <dbReference type="ARBA" id="ARBA00022679"/>
    </source>
</evidence>
<dbReference type="Gene3D" id="3.40.630.30">
    <property type="match status" value="1"/>
</dbReference>
<dbReference type="GO" id="GO:0016747">
    <property type="term" value="F:acyltransferase activity, transferring groups other than amino-acyl groups"/>
    <property type="evidence" value="ECO:0007669"/>
    <property type="project" value="InterPro"/>
</dbReference>
<evidence type="ECO:0000256" key="2">
    <source>
        <dbReference type="ARBA" id="ARBA00023315"/>
    </source>
</evidence>
<organism evidence="4 5">
    <name type="scientific">Methylobrevis albus</name>
    <dbReference type="NCBI Taxonomy" id="2793297"/>
    <lineage>
        <taxon>Bacteria</taxon>
        <taxon>Pseudomonadati</taxon>
        <taxon>Pseudomonadota</taxon>
        <taxon>Alphaproteobacteria</taxon>
        <taxon>Hyphomicrobiales</taxon>
        <taxon>Pleomorphomonadaceae</taxon>
        <taxon>Methylobrevis</taxon>
    </lineage>
</organism>
<proteinExistence type="predicted"/>
<dbReference type="EMBL" id="JADZLT010000042">
    <property type="protein sequence ID" value="MBH0237270.1"/>
    <property type="molecule type" value="Genomic_DNA"/>
</dbReference>
<comment type="caution">
    <text evidence="4">The sequence shown here is derived from an EMBL/GenBank/DDBJ whole genome shotgun (WGS) entry which is preliminary data.</text>
</comment>
<dbReference type="SUPFAM" id="SSF55729">
    <property type="entry name" value="Acyl-CoA N-acyltransferases (Nat)"/>
    <property type="match status" value="1"/>
</dbReference>
<sequence>MSTLSIDIRRARLQDAAAVAEVHDAAWRNAYRGILPGIDLERMVEKRGPAWWQRAIRRKVAVLVLEVDRHVVGYATLGPSRMRALPHKGEIYEIYLKPEYQGIGLGRRLFQAARSALGEMRFKGLAVRALVANEAALGFYRRLGGDKLVETGERIGDSVLPVVVFGWDLG</sequence>
<dbReference type="CDD" id="cd04301">
    <property type="entry name" value="NAT_SF"/>
    <property type="match status" value="1"/>
</dbReference>
<dbReference type="Pfam" id="PF00583">
    <property type="entry name" value="Acetyltransf_1"/>
    <property type="match status" value="1"/>
</dbReference>
<reference evidence="4" key="1">
    <citation type="submission" date="2020-12" db="EMBL/GenBank/DDBJ databases">
        <title>Methylobrevis albus sp. nov., isolated from fresh water lack sediment.</title>
        <authorList>
            <person name="Zou Q."/>
        </authorList>
    </citation>
    <scope>NUCLEOTIDE SEQUENCE</scope>
    <source>
        <strain evidence="4">L22</strain>
    </source>
</reference>
<keyword evidence="5" id="KW-1185">Reference proteome</keyword>
<accession>A0A931HZD4</accession>
<dbReference type="PANTHER" id="PTHR43877">
    <property type="entry name" value="AMINOALKYLPHOSPHONATE N-ACETYLTRANSFERASE-RELATED-RELATED"/>
    <property type="match status" value="1"/>
</dbReference>
<evidence type="ECO:0000313" key="4">
    <source>
        <dbReference type="EMBL" id="MBH0237270.1"/>
    </source>
</evidence>
<dbReference type="InterPro" id="IPR000182">
    <property type="entry name" value="GNAT_dom"/>
</dbReference>
<feature type="domain" description="N-acetyltransferase" evidence="3">
    <location>
        <begin position="6"/>
        <end position="170"/>
    </location>
</feature>
<protein>
    <submittedName>
        <fullName evidence="4">GNAT family N-acetyltransferase</fullName>
    </submittedName>
</protein>
<name>A0A931HZD4_9HYPH</name>
<dbReference type="PROSITE" id="PS51186">
    <property type="entry name" value="GNAT"/>
    <property type="match status" value="1"/>
</dbReference>
<evidence type="ECO:0000259" key="3">
    <source>
        <dbReference type="PROSITE" id="PS51186"/>
    </source>
</evidence>
<dbReference type="InterPro" id="IPR050832">
    <property type="entry name" value="Bact_Acetyltransf"/>
</dbReference>
<dbReference type="InterPro" id="IPR016181">
    <property type="entry name" value="Acyl_CoA_acyltransferase"/>
</dbReference>
<gene>
    <name evidence="4" type="ORF">I5731_05500</name>
</gene>